<dbReference type="NCBIfam" id="NF033558">
    <property type="entry name" value="transpos_IS1"/>
    <property type="match status" value="1"/>
</dbReference>
<keyword evidence="7" id="KW-1185">Reference proteome</keyword>
<keyword evidence="5" id="KW-0812">Transmembrane</keyword>
<dbReference type="PANTHER" id="PTHR33293:SF1">
    <property type="entry name" value="INSERTION ELEMENT IS1 1 PROTEIN INSB-RELATED"/>
    <property type="match status" value="1"/>
</dbReference>
<gene>
    <name evidence="6" type="ORF">AABD74_14535</name>
</gene>
<comment type="similarity">
    <text evidence="2">Belongs to the transposase 27 family.</text>
</comment>
<evidence type="ECO:0000256" key="5">
    <source>
        <dbReference type="SAM" id="Phobius"/>
    </source>
</evidence>
<keyword evidence="3" id="KW-0815">Transposition</keyword>
<keyword evidence="5" id="KW-1133">Transmembrane helix</keyword>
<proteinExistence type="inferred from homology"/>
<feature type="transmembrane region" description="Helical" evidence="5">
    <location>
        <begin position="212"/>
        <end position="232"/>
    </location>
</feature>
<dbReference type="InterPro" id="IPR051354">
    <property type="entry name" value="Transposase_27_IS1"/>
</dbReference>
<dbReference type="RefSeq" id="WP_406843312.1">
    <property type="nucleotide sequence ID" value="NZ_CP150845.1"/>
</dbReference>
<evidence type="ECO:0000256" key="3">
    <source>
        <dbReference type="ARBA" id="ARBA00022578"/>
    </source>
</evidence>
<evidence type="ECO:0000256" key="4">
    <source>
        <dbReference type="ARBA" id="ARBA00023172"/>
    </source>
</evidence>
<evidence type="ECO:0000256" key="1">
    <source>
        <dbReference type="ARBA" id="ARBA00004091"/>
    </source>
</evidence>
<accession>A0ABZ2UAH9</accession>
<dbReference type="EMBL" id="CP150845">
    <property type="protein sequence ID" value="WYZ18377.1"/>
    <property type="molecule type" value="Genomic_DNA"/>
</dbReference>
<organism evidence="6 7">
    <name type="scientific">Flavobacterium soyae</name>
    <dbReference type="NCBI Taxonomy" id="2903098"/>
    <lineage>
        <taxon>Bacteria</taxon>
        <taxon>Pseudomonadati</taxon>
        <taxon>Bacteroidota</taxon>
        <taxon>Flavobacteriia</taxon>
        <taxon>Flavobacteriales</taxon>
        <taxon>Flavobacteriaceae</taxon>
        <taxon>Flavobacterium</taxon>
    </lineage>
</organism>
<evidence type="ECO:0000256" key="2">
    <source>
        <dbReference type="ARBA" id="ARBA00008841"/>
    </source>
</evidence>
<dbReference type="Proteomes" id="UP001623852">
    <property type="component" value="Chromosome"/>
</dbReference>
<sequence>MSKIATWCSKVSDGMNCPKCKEQKVIKNGRTKNNKQQYYCKMCSHRFIEYYTNQACKLDINEKIIQLTKEGLGLRSTARILEISTTTLLKRIVSIARNITRPIVSRGKTYEVDELCTYVRHKKNYIWLVYALEKNSKNVVSFNVGKRTNKTLNRVLETLKLSEAKKIFTDKLKNYRSLIDNKVHSVKRFGTNHIERKNLTLRTHLKRLNRRTICFSKSLLILVSILKIYFWICVFK</sequence>
<comment type="function">
    <text evidence="1">Absolutely required for transposition of IS1.</text>
</comment>
<name>A0ABZ2UAH9_9FLAO</name>
<dbReference type="InterPro" id="IPR005063">
    <property type="entry name" value="Transposase_27"/>
</dbReference>
<protein>
    <submittedName>
        <fullName evidence="6">IS1 family transposase</fullName>
    </submittedName>
</protein>
<reference evidence="6 7" key="1">
    <citation type="submission" date="2024-03" db="EMBL/GenBank/DDBJ databases">
        <title>Flavobacterium soyae.</title>
        <authorList>
            <person name="Zheng W."/>
        </authorList>
    </citation>
    <scope>NUCLEOTIDE SEQUENCE [LARGE SCALE GENOMIC DNA]</scope>
    <source>
        <strain evidence="6 7">55</strain>
    </source>
</reference>
<evidence type="ECO:0000313" key="6">
    <source>
        <dbReference type="EMBL" id="WYZ18377.1"/>
    </source>
</evidence>
<keyword evidence="4" id="KW-0233">DNA recombination</keyword>
<dbReference type="Pfam" id="PF03400">
    <property type="entry name" value="DDE_Tnp_IS1"/>
    <property type="match status" value="1"/>
</dbReference>
<evidence type="ECO:0000313" key="7">
    <source>
        <dbReference type="Proteomes" id="UP001623852"/>
    </source>
</evidence>
<keyword evidence="5" id="KW-0472">Membrane</keyword>
<dbReference type="PANTHER" id="PTHR33293">
    <property type="entry name" value="INSERTION ELEMENT IS1 1 PROTEIN INSB-RELATED"/>
    <property type="match status" value="1"/>
</dbReference>